<dbReference type="EMBL" id="JACHJL010000011">
    <property type="protein sequence ID" value="MBB5937238.1"/>
    <property type="molecule type" value="Genomic_DNA"/>
</dbReference>
<name>A0A7W9QBL0_9ACTN</name>
<reference evidence="1 2" key="1">
    <citation type="submission" date="2020-08" db="EMBL/GenBank/DDBJ databases">
        <title>Genomic Encyclopedia of Type Strains, Phase III (KMG-III): the genomes of soil and plant-associated and newly described type strains.</title>
        <authorList>
            <person name="Whitman W."/>
        </authorList>
    </citation>
    <scope>NUCLEOTIDE SEQUENCE [LARGE SCALE GENOMIC DNA]</scope>
    <source>
        <strain evidence="1 2">CECT 8305</strain>
    </source>
</reference>
<gene>
    <name evidence="1" type="ORF">FHS42_004317</name>
</gene>
<proteinExistence type="predicted"/>
<protein>
    <submittedName>
        <fullName evidence="1">Uncharacterized protein</fullName>
    </submittedName>
</protein>
<dbReference type="AlphaFoldDB" id="A0A7W9QBL0"/>
<accession>A0A7W9QBL0</accession>
<evidence type="ECO:0000313" key="2">
    <source>
        <dbReference type="Proteomes" id="UP000588098"/>
    </source>
</evidence>
<organism evidence="1 2">
    <name type="scientific">Streptomyces zagrosensis</name>
    <dbReference type="NCBI Taxonomy" id="1042984"/>
    <lineage>
        <taxon>Bacteria</taxon>
        <taxon>Bacillati</taxon>
        <taxon>Actinomycetota</taxon>
        <taxon>Actinomycetes</taxon>
        <taxon>Kitasatosporales</taxon>
        <taxon>Streptomycetaceae</taxon>
        <taxon>Streptomyces</taxon>
    </lineage>
</organism>
<comment type="caution">
    <text evidence="1">The sequence shown here is derived from an EMBL/GenBank/DDBJ whole genome shotgun (WGS) entry which is preliminary data.</text>
</comment>
<evidence type="ECO:0000313" key="1">
    <source>
        <dbReference type="EMBL" id="MBB5937238.1"/>
    </source>
</evidence>
<dbReference type="Proteomes" id="UP000588098">
    <property type="component" value="Unassembled WGS sequence"/>
</dbReference>
<sequence>MGKAEVRTGNGLFIWLRSSYRQWLSHSTQPGLRFPDQESGPAGRKRPGDCLCKHVYRCELLMSDGRFTATKTSPADCA</sequence>
<keyword evidence="2" id="KW-1185">Reference proteome</keyword>